<dbReference type="AlphaFoldDB" id="A0A5C5BGU1"/>
<dbReference type="InterPro" id="IPR016166">
    <property type="entry name" value="FAD-bd_PCMH"/>
</dbReference>
<dbReference type="Proteomes" id="UP000313849">
    <property type="component" value="Unassembled WGS sequence"/>
</dbReference>
<evidence type="ECO:0000313" key="6">
    <source>
        <dbReference type="EMBL" id="TNU76698.1"/>
    </source>
</evidence>
<evidence type="ECO:0000256" key="1">
    <source>
        <dbReference type="ARBA" id="ARBA00001974"/>
    </source>
</evidence>
<dbReference type="InterPro" id="IPR016164">
    <property type="entry name" value="FAD-linked_Oxase-like_C"/>
</dbReference>
<evidence type="ECO:0000313" key="7">
    <source>
        <dbReference type="Proteomes" id="UP000313849"/>
    </source>
</evidence>
<dbReference type="Gene3D" id="3.30.465.10">
    <property type="match status" value="1"/>
</dbReference>
<evidence type="ECO:0000256" key="2">
    <source>
        <dbReference type="ARBA" id="ARBA00022630"/>
    </source>
</evidence>
<protein>
    <submittedName>
        <fullName evidence="6">FAD-binding oxidoreductase</fullName>
    </submittedName>
</protein>
<dbReference type="InterPro" id="IPR036318">
    <property type="entry name" value="FAD-bd_PCMH-like_sf"/>
</dbReference>
<reference evidence="6 7" key="1">
    <citation type="submission" date="2019-06" db="EMBL/GenBank/DDBJ databases">
        <title>Draft genome sequence of Miniimonas arenae KCTC 19750T isolated from sea sand.</title>
        <authorList>
            <person name="Park S.-J."/>
        </authorList>
    </citation>
    <scope>NUCLEOTIDE SEQUENCE [LARGE SCALE GENOMIC DNA]</scope>
    <source>
        <strain evidence="6 7">KCTC 19750</strain>
    </source>
</reference>
<keyword evidence="2" id="KW-0285">Flavoprotein</keyword>
<dbReference type="InterPro" id="IPR016169">
    <property type="entry name" value="FAD-bd_PCMH_sub2"/>
</dbReference>
<comment type="cofactor">
    <cofactor evidence="1">
        <name>FAD</name>
        <dbReference type="ChEBI" id="CHEBI:57692"/>
    </cofactor>
</comment>
<dbReference type="GO" id="GO:0004458">
    <property type="term" value="F:D-lactate dehydrogenase (cytochrome) activity"/>
    <property type="evidence" value="ECO:0007669"/>
    <property type="project" value="TreeGrafter"/>
</dbReference>
<evidence type="ECO:0000256" key="4">
    <source>
        <dbReference type="ARBA" id="ARBA00023002"/>
    </source>
</evidence>
<dbReference type="RefSeq" id="WP_139985790.1">
    <property type="nucleotide sequence ID" value="NZ_VENP01000004.1"/>
</dbReference>
<dbReference type="GO" id="GO:0071949">
    <property type="term" value="F:FAD binding"/>
    <property type="evidence" value="ECO:0007669"/>
    <property type="project" value="InterPro"/>
</dbReference>
<dbReference type="PROSITE" id="PS51387">
    <property type="entry name" value="FAD_PCMH"/>
    <property type="match status" value="1"/>
</dbReference>
<keyword evidence="4" id="KW-0560">Oxidoreductase</keyword>
<dbReference type="Pfam" id="PF02754">
    <property type="entry name" value="CCG"/>
    <property type="match status" value="1"/>
</dbReference>
<evidence type="ECO:0000259" key="5">
    <source>
        <dbReference type="PROSITE" id="PS51387"/>
    </source>
</evidence>
<dbReference type="SUPFAM" id="SSF46548">
    <property type="entry name" value="alpha-helical ferredoxin"/>
    <property type="match status" value="1"/>
</dbReference>
<dbReference type="Pfam" id="PF01565">
    <property type="entry name" value="FAD_binding_4"/>
    <property type="match status" value="1"/>
</dbReference>
<dbReference type="InterPro" id="IPR004017">
    <property type="entry name" value="Cys_rich_dom"/>
</dbReference>
<sequence length="975" mass="103020">MTTLAPPAGTGHDAAEAAAALLADLSRVTQADASRRRRAEYSSDASNYRVVPEVVTFPRHTDEVLAILDVARRHRSPITARGAGTSVAGNAVGPGVVIDFSRHLNAIGEIDPEARTAVVQPGVVMSSLQQAARPHGLWFGPDPSTQNRATLGGMIGNNACGPHALAYGRTADNVRALDVVDGAGRRFTAGAGRGALDAVDGLERLVAANLATIRTELGRFTRQVSGYSLEHLLPERGSNLARMLVGTEGTLVTLLEATVELVPLPTTPVLVVLGYPDMPSAADAVVPLVALRPLAVEGMDARLVDVVRRHHGTVPDLPRGAGWLFCEVGGADEAEALANAAALVAAGGCVDSMVTTDRATAAALWRIRADGVGLAGRTPAGTQAWPGWEDAAVPPEHLGAYLRDFDALLAQYGVDGFAYGHFGDGCIHARIDLPLTRRADVPQFEGFMNDAARLAGRYGGSLSGEHGDGRARSGLLHHMYPPAVLELFEQVKGLFDASDTLNPGVLVRPAAVTTDLRRPAARPLGAKGFAFTHDGGDLTMAVHRCVGVGKCRADSSAAGGFMCPSYQATKDERNVTRGRARVLQELANGTLVKGWDAPEVAESLDLCLSCKACGHDCPAGVDMAAYKAEVTYRRYKGKVRPVQHYVLGWLPRWARITTAIPAVAGLANLVLGWAPLRRVLFPLLGMDARREMTSFTTQRFSRWFSRRAGASVESVEWGDAGSTPVRDVLLWADSFSEHLDPRGAQAMVRLLQDAGYTVRIPQQPACCGLTWISTGQLDGAKTRLRGVLDVLGPAAAKGVPIVGVEPSCTAVLRSDLVELLPDDPRAAQVAAATRTLAELLTDPDLGPGADWRPPADLTGTTVIAQPHCHQHSVMGYEADAALLRRAGAQVRQLAGCCGLAGNFGMEKGHYEVSVAVAENGLLPALREAPEGAVFLADGYSCRTQAEQLAGVHGRSLAQVLVEGHDPGHAQVRVAE</sequence>
<feature type="domain" description="FAD-binding PCMH-type" evidence="5">
    <location>
        <begin position="48"/>
        <end position="264"/>
    </location>
</feature>
<dbReference type="Gene3D" id="3.30.70.2740">
    <property type="match status" value="1"/>
</dbReference>
<dbReference type="PANTHER" id="PTHR11748:SF119">
    <property type="entry name" value="D-2-HYDROXYGLUTARATE DEHYDROGENASE"/>
    <property type="match status" value="1"/>
</dbReference>
<evidence type="ECO:0000256" key="3">
    <source>
        <dbReference type="ARBA" id="ARBA00022827"/>
    </source>
</evidence>
<comment type="caution">
    <text evidence="6">The sequence shown here is derived from an EMBL/GenBank/DDBJ whole genome shotgun (WGS) entry which is preliminary data.</text>
</comment>
<keyword evidence="3" id="KW-0274">FAD</keyword>
<dbReference type="InterPro" id="IPR006094">
    <property type="entry name" value="Oxid_FAD_bind_N"/>
</dbReference>
<dbReference type="SUPFAM" id="SSF55103">
    <property type="entry name" value="FAD-linked oxidases, C-terminal domain"/>
    <property type="match status" value="1"/>
</dbReference>
<name>A0A5C5BGU1_9MICO</name>
<dbReference type="SUPFAM" id="SSF56176">
    <property type="entry name" value="FAD-binding/transporter-associated domain-like"/>
    <property type="match status" value="1"/>
</dbReference>
<dbReference type="GO" id="GO:0008720">
    <property type="term" value="F:D-lactate dehydrogenase (NAD+) activity"/>
    <property type="evidence" value="ECO:0007669"/>
    <property type="project" value="TreeGrafter"/>
</dbReference>
<dbReference type="EMBL" id="VENP01000004">
    <property type="protein sequence ID" value="TNU76698.1"/>
    <property type="molecule type" value="Genomic_DNA"/>
</dbReference>
<dbReference type="InterPro" id="IPR004113">
    <property type="entry name" value="FAD-bd_oxidored_4_C"/>
</dbReference>
<accession>A0A5C5BGU1</accession>
<dbReference type="GO" id="GO:1903457">
    <property type="term" value="P:lactate catabolic process"/>
    <property type="evidence" value="ECO:0007669"/>
    <property type="project" value="TreeGrafter"/>
</dbReference>
<keyword evidence="7" id="KW-1185">Reference proteome</keyword>
<proteinExistence type="predicted"/>
<dbReference type="OrthoDB" id="9770306at2"/>
<dbReference type="InterPro" id="IPR017896">
    <property type="entry name" value="4Fe4S_Fe-S-bd"/>
</dbReference>
<dbReference type="PANTHER" id="PTHR11748">
    <property type="entry name" value="D-LACTATE DEHYDROGENASE"/>
    <property type="match status" value="1"/>
</dbReference>
<dbReference type="Pfam" id="PF13183">
    <property type="entry name" value="Fer4_8"/>
    <property type="match status" value="1"/>
</dbReference>
<gene>
    <name evidence="6" type="ORF">FH969_02125</name>
</gene>
<organism evidence="6 7">
    <name type="scientific">Miniimonas arenae</name>
    <dbReference type="NCBI Taxonomy" id="676201"/>
    <lineage>
        <taxon>Bacteria</taxon>
        <taxon>Bacillati</taxon>
        <taxon>Actinomycetota</taxon>
        <taxon>Actinomycetes</taxon>
        <taxon>Micrococcales</taxon>
        <taxon>Beutenbergiaceae</taxon>
        <taxon>Miniimonas</taxon>
    </lineage>
</organism>
<dbReference type="Pfam" id="PF02913">
    <property type="entry name" value="FAD-oxidase_C"/>
    <property type="match status" value="1"/>
</dbReference>